<organism evidence="1">
    <name type="scientific">Ixodes ricinus</name>
    <name type="common">Common tick</name>
    <name type="synonym">Acarus ricinus</name>
    <dbReference type="NCBI Taxonomy" id="34613"/>
    <lineage>
        <taxon>Eukaryota</taxon>
        <taxon>Metazoa</taxon>
        <taxon>Ecdysozoa</taxon>
        <taxon>Arthropoda</taxon>
        <taxon>Chelicerata</taxon>
        <taxon>Arachnida</taxon>
        <taxon>Acari</taxon>
        <taxon>Parasitiformes</taxon>
        <taxon>Ixodida</taxon>
        <taxon>Ixodoidea</taxon>
        <taxon>Ixodidae</taxon>
        <taxon>Ixodinae</taxon>
        <taxon>Ixodes</taxon>
    </lineage>
</organism>
<proteinExistence type="predicted"/>
<accession>A0A6B0V2E0</accession>
<evidence type="ECO:0000313" key="1">
    <source>
        <dbReference type="EMBL" id="MXU95986.1"/>
    </source>
</evidence>
<reference evidence="1" key="1">
    <citation type="submission" date="2019-12" db="EMBL/GenBank/DDBJ databases">
        <title>An insight into the sialome of adult female Ixodes ricinus ticks feeding for 6 days.</title>
        <authorList>
            <person name="Perner J."/>
            <person name="Ribeiro J.M.C."/>
        </authorList>
    </citation>
    <scope>NUCLEOTIDE SEQUENCE</scope>
    <source>
        <strain evidence="1">Semi-engorged</strain>
        <tissue evidence="1">Salivary glands</tissue>
    </source>
</reference>
<sequence>MTWRMTWYSSLMPLPPSMSLAARAMSKDLPHELRFNSDTISGHTFPSSMRRPTRRQPWRPREISVSMSANFFWISWFLASGDLNWIRSSVYCRAVSRQNSAAPRAPQEMPYLALVRHWNVDLSPRDFGSRASSGTTTSSMRIMPVVEARRENLPSILGASSPLVPFSSTKARIWPSSHLAQTTNTSAIGELVIHVLLPLRV</sequence>
<dbReference type="AlphaFoldDB" id="A0A6B0V2E0"/>
<name>A0A6B0V2E0_IXORI</name>
<protein>
    <submittedName>
        <fullName evidence="1">Putative secreted protein</fullName>
    </submittedName>
</protein>
<dbReference type="EMBL" id="GIFC01013903">
    <property type="protein sequence ID" value="MXU95986.1"/>
    <property type="molecule type" value="Transcribed_RNA"/>
</dbReference>